<dbReference type="PANTHER" id="PTHR30121:SF6">
    <property type="entry name" value="SLR6007 PROTEIN"/>
    <property type="match status" value="1"/>
</dbReference>
<evidence type="ECO:0000256" key="1">
    <source>
        <dbReference type="SAM" id="MobiDB-lite"/>
    </source>
</evidence>
<dbReference type="InterPro" id="IPR051162">
    <property type="entry name" value="T4SS_component"/>
</dbReference>
<comment type="caution">
    <text evidence="2">The sequence shown here is derived from an EMBL/GenBank/DDBJ whole genome shotgun (WGS) entry which is preliminary data.</text>
</comment>
<feature type="region of interest" description="Disordered" evidence="1">
    <location>
        <begin position="721"/>
        <end position="746"/>
    </location>
</feature>
<dbReference type="AlphaFoldDB" id="A0A3M2LPP1"/>
<evidence type="ECO:0000313" key="2">
    <source>
        <dbReference type="EMBL" id="RMI39056.1"/>
    </source>
</evidence>
<proteinExistence type="predicted"/>
<dbReference type="OrthoDB" id="3258326at2"/>
<dbReference type="SUPFAM" id="SSF52540">
    <property type="entry name" value="P-loop containing nucleoside triphosphate hydrolases"/>
    <property type="match status" value="1"/>
</dbReference>
<dbReference type="CDD" id="cd01127">
    <property type="entry name" value="TrwB_TraG_TraD_VirD4"/>
    <property type="match status" value="1"/>
</dbReference>
<sequence length="746" mass="81169">MMWAPAIEITTVCLIVFLGELGYQMWASRAWRSDLLAFRLRLPSDLDIDDVSRALSVLSGSTRRRPLVFEINASPRGIGHFLLVPSTLGPRAVTMLSATLPGIRVEEDGEYLKGRPAVRLARELRSSRAWRPLAADRGTAAIAGVLSILYPLGPGEVVRVQWTIRATRHIRLKGDASPAMVRDFREKQSYPLLDACGRVAVSAPEKARAALLMSGVLAGMGALSAPGTALVRRFLPSAYVAGRVYPRSLPLIGAWPCLLNAAEAAALIGFPTNGLSVPGLATGSARALPAPVEMRNTGLVVAESNYPGMRGRVLTLQPDDRLRHTTIQAPTGAGKSELMANMILQDIEAGYGVAVLDPKSDLISDVLARIPEHRVDDVILMDPSAVHSPVGFNLLQGGRDELSRELVVDRVVHIFAQLWRSSWGPRTADVVRNALLTLVAAKAPDGSAYTLVEIPELLTNDEFRRTVLRNARIGSAVRQFWATYDTMSEAERIQVTGPTMNKLRAFTVRTPLRLMLGQSEGVDLGSIFRKGKVLLVPLSKGVIGPEAAMLLGSLIVASLWQECLNRTTIPKHLRRPVWGYLDEFPDILKFAAGRELADILAQARGLGWGLTLAYQYLDQLTPEIESAILGTVRTQICFQMEYGDANQMARRFAPMDRSDLAGLGAYEIAMRPCIGGRTVSPVTGKTFELPESHYDPALVAAHVLKRHGIDRSAIEESITERLTGNAREIGPPHPYGQGRKGGEVDG</sequence>
<dbReference type="EMBL" id="RFFG01000074">
    <property type="protein sequence ID" value="RMI39056.1"/>
    <property type="molecule type" value="Genomic_DNA"/>
</dbReference>
<keyword evidence="3" id="KW-1185">Reference proteome</keyword>
<dbReference type="Gene3D" id="3.40.50.300">
    <property type="entry name" value="P-loop containing nucleotide triphosphate hydrolases"/>
    <property type="match status" value="2"/>
</dbReference>
<name>A0A3M2LPP1_9ACTN</name>
<accession>A0A3M2LPP1</accession>
<organism evidence="2 3">
    <name type="scientific">Actinomadura harenae</name>
    <dbReference type="NCBI Taxonomy" id="2483351"/>
    <lineage>
        <taxon>Bacteria</taxon>
        <taxon>Bacillati</taxon>
        <taxon>Actinomycetota</taxon>
        <taxon>Actinomycetes</taxon>
        <taxon>Streptosporangiales</taxon>
        <taxon>Thermomonosporaceae</taxon>
        <taxon>Actinomadura</taxon>
    </lineage>
</organism>
<dbReference type="InterPro" id="IPR027417">
    <property type="entry name" value="P-loop_NTPase"/>
</dbReference>
<dbReference type="Proteomes" id="UP000282674">
    <property type="component" value="Unassembled WGS sequence"/>
</dbReference>
<dbReference type="RefSeq" id="WP_147481729.1">
    <property type="nucleotide sequence ID" value="NZ_RFFG01000074.1"/>
</dbReference>
<gene>
    <name evidence="2" type="ORF">EBO15_30805</name>
</gene>
<reference evidence="2 3" key="1">
    <citation type="submission" date="2018-10" db="EMBL/GenBank/DDBJ databases">
        <title>Isolation from soil.</title>
        <authorList>
            <person name="Hu J."/>
        </authorList>
    </citation>
    <scope>NUCLEOTIDE SEQUENCE [LARGE SCALE GENOMIC DNA]</scope>
    <source>
        <strain evidence="2 3">NEAU-Ht49</strain>
    </source>
</reference>
<evidence type="ECO:0000313" key="3">
    <source>
        <dbReference type="Proteomes" id="UP000282674"/>
    </source>
</evidence>
<protein>
    <submittedName>
        <fullName evidence="2">Type IV secretory system conjugative DNA transfer family protein</fullName>
    </submittedName>
</protein>
<dbReference type="PANTHER" id="PTHR30121">
    <property type="entry name" value="UNCHARACTERIZED PROTEIN YJGR-RELATED"/>
    <property type="match status" value="1"/>
</dbReference>